<keyword evidence="4 6" id="KW-0472">Membrane</keyword>
<dbReference type="GO" id="GO:0005886">
    <property type="term" value="C:plasma membrane"/>
    <property type="evidence" value="ECO:0007669"/>
    <property type="project" value="InterPro"/>
</dbReference>
<dbReference type="AlphaFoldDB" id="A0A1I0P4P6"/>
<keyword evidence="2 6" id="KW-0812">Transmembrane</keyword>
<feature type="domain" description="Cation/H+ exchanger transmembrane" evidence="7">
    <location>
        <begin position="17"/>
        <end position="401"/>
    </location>
</feature>
<feature type="transmembrane region" description="Helical" evidence="6">
    <location>
        <begin position="288"/>
        <end position="304"/>
    </location>
</feature>
<organism evidence="8 9">
    <name type="scientific">Natrinema salifodinae</name>
    <dbReference type="NCBI Taxonomy" id="1202768"/>
    <lineage>
        <taxon>Archaea</taxon>
        <taxon>Methanobacteriati</taxon>
        <taxon>Methanobacteriota</taxon>
        <taxon>Stenosarchaea group</taxon>
        <taxon>Halobacteria</taxon>
        <taxon>Halobacteriales</taxon>
        <taxon>Natrialbaceae</taxon>
        <taxon>Natrinema</taxon>
    </lineage>
</organism>
<feature type="transmembrane region" description="Helical" evidence="6">
    <location>
        <begin position="68"/>
        <end position="85"/>
    </location>
</feature>
<dbReference type="OrthoDB" id="157118at2157"/>
<evidence type="ECO:0000313" key="8">
    <source>
        <dbReference type="EMBL" id="SEW09016.1"/>
    </source>
</evidence>
<reference evidence="9" key="1">
    <citation type="submission" date="2016-10" db="EMBL/GenBank/DDBJ databases">
        <authorList>
            <person name="Varghese N."/>
        </authorList>
    </citation>
    <scope>NUCLEOTIDE SEQUENCE [LARGE SCALE GENOMIC DNA]</scope>
    <source>
        <strain evidence="9">CGMCC 1.12284</strain>
    </source>
</reference>
<feature type="transmembrane region" description="Helical" evidence="6">
    <location>
        <begin position="37"/>
        <end position="56"/>
    </location>
</feature>
<keyword evidence="3 6" id="KW-1133">Transmembrane helix</keyword>
<dbReference type="Proteomes" id="UP000183275">
    <property type="component" value="Unassembled WGS sequence"/>
</dbReference>
<dbReference type="GO" id="GO:0120029">
    <property type="term" value="P:proton export across plasma membrane"/>
    <property type="evidence" value="ECO:0007669"/>
    <property type="project" value="InterPro"/>
</dbReference>
<gene>
    <name evidence="8" type="ORF">SAMN05216285_2119</name>
</gene>
<feature type="transmembrane region" description="Helical" evidence="6">
    <location>
        <begin position="200"/>
        <end position="222"/>
    </location>
</feature>
<protein>
    <submittedName>
        <fullName evidence="8">Sodium/proton antiporter, CPA1 family</fullName>
    </submittedName>
</protein>
<dbReference type="EMBL" id="FOIS01000003">
    <property type="protein sequence ID" value="SEW09016.1"/>
    <property type="molecule type" value="Genomic_DNA"/>
</dbReference>
<dbReference type="PANTHER" id="PTHR31382">
    <property type="entry name" value="NA(+)/H(+) ANTIPORTER"/>
    <property type="match status" value="1"/>
</dbReference>
<evidence type="ECO:0000256" key="4">
    <source>
        <dbReference type="ARBA" id="ARBA00023136"/>
    </source>
</evidence>
<evidence type="ECO:0000256" key="2">
    <source>
        <dbReference type="ARBA" id="ARBA00022692"/>
    </source>
</evidence>
<dbReference type="STRING" id="1202768.SAMN05216285_2119"/>
<evidence type="ECO:0000256" key="1">
    <source>
        <dbReference type="ARBA" id="ARBA00004141"/>
    </source>
</evidence>
<keyword evidence="9" id="KW-1185">Reference proteome</keyword>
<sequence length="430" mass="45754">MQELNIALVTIGGLTLVLSLIAGLLRNRVYVLSEPILAVLLGVVIGSLGLDLLHLAAWGDPFTIMEQFARLTVGLAVMAAALRLPQRYVREHARAMAAVLVPGMIGMWLVSGALVYVLLDVPLWVGLLIGAIVTPTDPVLAGTIVTGSAAEQHIPMPIRNLLSGESGANDGLAYPLVFLPILMLQHPPGRALTDWLLSTLLWEVGAAVVIGATIGAAAGWVERESKEHHFLEETSLLSVTVAFTFAVLGGVKLLGSDGILAAFVAGLLFNQFADATDEADEQKIQETVLRLFTFPIFVCFGLALPVAEWIALGWAGVALAASVLLLRRLPMLVVFRRFVDPIDGARDALFAGWFGPIGIAAIFYATVAHRVLGLELVWPAASLVVASSVLVHGVTATPFTKLYGRRSGRARTQRQSQSTESDASSSFSDG</sequence>
<feature type="region of interest" description="Disordered" evidence="5">
    <location>
        <begin position="405"/>
        <end position="430"/>
    </location>
</feature>
<evidence type="ECO:0000256" key="6">
    <source>
        <dbReference type="SAM" id="Phobius"/>
    </source>
</evidence>
<feature type="transmembrane region" description="Helical" evidence="6">
    <location>
        <begin position="310"/>
        <end position="327"/>
    </location>
</feature>
<dbReference type="InterPro" id="IPR004712">
    <property type="entry name" value="Na+/H+_antiporter_fungi"/>
</dbReference>
<dbReference type="eggNOG" id="arCOG01961">
    <property type="taxonomic scope" value="Archaea"/>
</dbReference>
<feature type="transmembrane region" description="Helical" evidence="6">
    <location>
        <begin position="125"/>
        <end position="150"/>
    </location>
</feature>
<dbReference type="Pfam" id="PF00999">
    <property type="entry name" value="Na_H_Exchanger"/>
    <property type="match status" value="1"/>
</dbReference>
<proteinExistence type="predicted"/>
<dbReference type="RefSeq" id="WP_049989582.1">
    <property type="nucleotide sequence ID" value="NZ_FOIS01000003.1"/>
</dbReference>
<evidence type="ECO:0000313" key="9">
    <source>
        <dbReference type="Proteomes" id="UP000183275"/>
    </source>
</evidence>
<feature type="transmembrane region" description="Helical" evidence="6">
    <location>
        <begin position="348"/>
        <end position="368"/>
    </location>
</feature>
<name>A0A1I0P4P6_9EURY</name>
<comment type="subcellular location">
    <subcellularLocation>
        <location evidence="1">Membrane</location>
        <topology evidence="1">Multi-pass membrane protein</topology>
    </subcellularLocation>
</comment>
<evidence type="ECO:0000256" key="3">
    <source>
        <dbReference type="ARBA" id="ARBA00022989"/>
    </source>
</evidence>
<feature type="transmembrane region" description="Helical" evidence="6">
    <location>
        <begin position="6"/>
        <end position="25"/>
    </location>
</feature>
<feature type="transmembrane region" description="Helical" evidence="6">
    <location>
        <begin position="97"/>
        <end position="119"/>
    </location>
</feature>
<evidence type="ECO:0000256" key="5">
    <source>
        <dbReference type="SAM" id="MobiDB-lite"/>
    </source>
</evidence>
<dbReference type="PANTHER" id="PTHR31382:SF1">
    <property type="entry name" value="SODIUM ION_PROTON EXCHANGER (EUROFUNG)"/>
    <property type="match status" value="1"/>
</dbReference>
<accession>A0A1I0P4P6</accession>
<dbReference type="GO" id="GO:0015385">
    <property type="term" value="F:sodium:proton antiporter activity"/>
    <property type="evidence" value="ECO:0007669"/>
    <property type="project" value="InterPro"/>
</dbReference>
<dbReference type="GO" id="GO:0042391">
    <property type="term" value="P:regulation of membrane potential"/>
    <property type="evidence" value="ECO:0007669"/>
    <property type="project" value="InterPro"/>
</dbReference>
<evidence type="ECO:0000259" key="7">
    <source>
        <dbReference type="Pfam" id="PF00999"/>
    </source>
</evidence>
<feature type="transmembrane region" description="Helical" evidence="6">
    <location>
        <begin position="380"/>
        <end position="404"/>
    </location>
</feature>
<dbReference type="InterPro" id="IPR006153">
    <property type="entry name" value="Cation/H_exchanger_TM"/>
</dbReference>
<dbReference type="GO" id="GO:0036376">
    <property type="term" value="P:sodium ion export across plasma membrane"/>
    <property type="evidence" value="ECO:0007669"/>
    <property type="project" value="InterPro"/>
</dbReference>
<feature type="compositionally biased region" description="Low complexity" evidence="5">
    <location>
        <begin position="416"/>
        <end position="430"/>
    </location>
</feature>